<gene>
    <name evidence="1" type="ORF">BHS39_08845</name>
</gene>
<dbReference type="Pfam" id="PF14367">
    <property type="entry name" value="DUF4411"/>
    <property type="match status" value="1"/>
</dbReference>
<evidence type="ECO:0008006" key="3">
    <source>
        <dbReference type="Google" id="ProtNLM"/>
    </source>
</evidence>
<name>A0ABX3BP10_9FLAO</name>
<organism evidence="1 2">
    <name type="scientific">Salegentibacter salarius</name>
    <dbReference type="NCBI Taxonomy" id="435906"/>
    <lineage>
        <taxon>Bacteria</taxon>
        <taxon>Pseudomonadati</taxon>
        <taxon>Bacteroidota</taxon>
        <taxon>Flavobacteriia</taxon>
        <taxon>Flavobacteriales</taxon>
        <taxon>Flavobacteriaceae</taxon>
        <taxon>Salegentibacter</taxon>
    </lineage>
</organism>
<dbReference type="SUPFAM" id="SSF88723">
    <property type="entry name" value="PIN domain-like"/>
    <property type="match status" value="1"/>
</dbReference>
<protein>
    <recommendedName>
        <fullName evidence="3">Twitching motility protein PilT</fullName>
    </recommendedName>
</protein>
<evidence type="ECO:0000313" key="2">
    <source>
        <dbReference type="Proteomes" id="UP000176009"/>
    </source>
</evidence>
<reference evidence="1 2" key="1">
    <citation type="submission" date="2016-09" db="EMBL/GenBank/DDBJ databases">
        <title>Genome Sequence of Salegentibacter salarius,Isolated from a Marine Solar Saltern of the Yellow Sea in South Korea.</title>
        <authorList>
            <person name="Zheng Q."/>
            <person name="Liu Y."/>
        </authorList>
    </citation>
    <scope>NUCLEOTIDE SEQUENCE [LARGE SCALE GENOMIC DNA]</scope>
    <source>
        <strain evidence="1 2">KCTC 12974</strain>
    </source>
</reference>
<dbReference type="PIRSF" id="PIRSF008505">
    <property type="entry name" value="UCP008505"/>
    <property type="match status" value="1"/>
</dbReference>
<proteinExistence type="predicted"/>
<sequence>MSNMTRYLLDTNYFIQAHRSYYPLDVVESFWVRTKELAKNGHIISIDKVKKEIYDKASHEDELKIWCGDNLENEFFNSTDIALPQYIQIVQWVNSMRHQYHDSAIEEFLQADLADPWLVAYAMKENLVIVTYEKSAPDSKKRVKIPEVCNRFGVRFIDTIGMMRELNSKF</sequence>
<dbReference type="EMBL" id="MJBR01000005">
    <property type="protein sequence ID" value="OEY73553.1"/>
    <property type="molecule type" value="Genomic_DNA"/>
</dbReference>
<dbReference type="InterPro" id="IPR016541">
    <property type="entry name" value="UCP008505"/>
</dbReference>
<keyword evidence="2" id="KW-1185">Reference proteome</keyword>
<evidence type="ECO:0000313" key="1">
    <source>
        <dbReference type="EMBL" id="OEY73553.1"/>
    </source>
</evidence>
<comment type="caution">
    <text evidence="1">The sequence shown here is derived from an EMBL/GenBank/DDBJ whole genome shotgun (WGS) entry which is preliminary data.</text>
</comment>
<dbReference type="InterPro" id="IPR029060">
    <property type="entry name" value="PIN-like_dom_sf"/>
</dbReference>
<accession>A0ABX3BP10</accession>
<dbReference type="Proteomes" id="UP000176009">
    <property type="component" value="Unassembled WGS sequence"/>
</dbReference>